<evidence type="ECO:0000256" key="2">
    <source>
        <dbReference type="SAM" id="MobiDB-lite"/>
    </source>
</evidence>
<reference evidence="4 5" key="1">
    <citation type="submission" date="2022-05" db="EMBL/GenBank/DDBJ databases">
        <title>Genome Sequencing of Bee-Associated Microbes.</title>
        <authorList>
            <person name="Dunlap C."/>
        </authorList>
    </citation>
    <scope>NUCLEOTIDE SEQUENCE [LARGE SCALE GENOMIC DNA]</scope>
    <source>
        <strain evidence="4 5">NRRL B-04010</strain>
    </source>
</reference>
<sequence>MKSRKSKLIAKYATYVGAIVLVVTASTAFLSYRIFNAKLIAERTKFERQIEQNNEQLKKYEKSTRTGWILVNDKKAGDVIGLKDVQQIKLPDHFTPTNVISSDKDVIGKVIKISSLKTTYVTEEMIYENGRLEDSERKEEIEYVKLPIKLQKDDTVDIRIVFPNGEDYIVLAKKKVTDLDKENQLAFFNDNEEEALMMQSALVDAYINNAELYMKIYVEPEMQDKPIPNYVPNKAVIDLMQSNPLIVKKARTELAKQLRDSLDRRLDAIDPADSIRVGADAPTGSAVSKNKHSDGASIKKVPSNTSTGINQGVNDIVSSSAETGSPKVLQPNPVVDSSVSNESQVQTVKPNTGDGNSPVTTNTEKQEKPNSTQKKGNEQSVTQTNSDSSNSGGTVPNLLGGE</sequence>
<dbReference type="RefSeq" id="WP_268598698.1">
    <property type="nucleotide sequence ID" value="NZ_JAMDNP010000015.1"/>
</dbReference>
<keyword evidence="1" id="KW-0175">Coiled coil</keyword>
<feature type="coiled-coil region" evidence="1">
    <location>
        <begin position="36"/>
        <end position="63"/>
    </location>
</feature>
<evidence type="ECO:0000256" key="3">
    <source>
        <dbReference type="SAM" id="Phobius"/>
    </source>
</evidence>
<dbReference type="Proteomes" id="UP001527181">
    <property type="component" value="Unassembled WGS sequence"/>
</dbReference>
<dbReference type="EMBL" id="JAMDNP010000015">
    <property type="protein sequence ID" value="MCY9760607.1"/>
    <property type="molecule type" value="Genomic_DNA"/>
</dbReference>
<accession>A0ABT4GV84</accession>
<feature type="region of interest" description="Disordered" evidence="2">
    <location>
        <begin position="275"/>
        <end position="402"/>
    </location>
</feature>
<feature type="compositionally biased region" description="Polar residues" evidence="2">
    <location>
        <begin position="302"/>
        <end position="323"/>
    </location>
</feature>
<feature type="compositionally biased region" description="Polar residues" evidence="2">
    <location>
        <begin position="335"/>
        <end position="394"/>
    </location>
</feature>
<protein>
    <submittedName>
        <fullName evidence="4">MSCRAMM family adhesin SdrC</fullName>
    </submittedName>
</protein>
<feature type="transmembrane region" description="Helical" evidence="3">
    <location>
        <begin position="12"/>
        <end position="35"/>
    </location>
</feature>
<evidence type="ECO:0000313" key="4">
    <source>
        <dbReference type="EMBL" id="MCY9760607.1"/>
    </source>
</evidence>
<keyword evidence="5" id="KW-1185">Reference proteome</keyword>
<organism evidence="4 5">
    <name type="scientific">Paenibacillus alvei</name>
    <name type="common">Bacillus alvei</name>
    <dbReference type="NCBI Taxonomy" id="44250"/>
    <lineage>
        <taxon>Bacteria</taxon>
        <taxon>Bacillati</taxon>
        <taxon>Bacillota</taxon>
        <taxon>Bacilli</taxon>
        <taxon>Bacillales</taxon>
        <taxon>Paenibacillaceae</taxon>
        <taxon>Paenibacillus</taxon>
    </lineage>
</organism>
<keyword evidence="3" id="KW-0812">Transmembrane</keyword>
<name>A0ABT4GV84_PAEAL</name>
<evidence type="ECO:0000256" key="1">
    <source>
        <dbReference type="SAM" id="Coils"/>
    </source>
</evidence>
<gene>
    <name evidence="4" type="ORF">M5X12_08460</name>
</gene>
<proteinExistence type="predicted"/>
<keyword evidence="3" id="KW-1133">Transmembrane helix</keyword>
<keyword evidence="3" id="KW-0472">Membrane</keyword>
<evidence type="ECO:0000313" key="5">
    <source>
        <dbReference type="Proteomes" id="UP001527181"/>
    </source>
</evidence>
<comment type="caution">
    <text evidence="4">The sequence shown here is derived from an EMBL/GenBank/DDBJ whole genome shotgun (WGS) entry which is preliminary data.</text>
</comment>